<evidence type="ECO:0000256" key="1">
    <source>
        <dbReference type="ARBA" id="ARBA00022448"/>
    </source>
</evidence>
<feature type="non-terminal residue" evidence="3">
    <location>
        <position position="1"/>
    </location>
</feature>
<dbReference type="EMBL" id="UINC01043357">
    <property type="protein sequence ID" value="SVB47279.1"/>
    <property type="molecule type" value="Genomic_DNA"/>
</dbReference>
<name>A0A382EA46_9ZZZZ</name>
<accession>A0A382EA46</accession>
<proteinExistence type="predicted"/>
<feature type="non-terminal residue" evidence="3">
    <location>
        <position position="88"/>
    </location>
</feature>
<organism evidence="3">
    <name type="scientific">marine metagenome</name>
    <dbReference type="NCBI Taxonomy" id="408172"/>
    <lineage>
        <taxon>unclassified sequences</taxon>
        <taxon>metagenomes</taxon>
        <taxon>ecological metagenomes</taxon>
    </lineage>
</organism>
<keyword evidence="1" id="KW-0813">Transport</keyword>
<protein>
    <recommendedName>
        <fullName evidence="2">ABC transporter domain-containing protein</fullName>
    </recommendedName>
</protein>
<evidence type="ECO:0000313" key="3">
    <source>
        <dbReference type="EMBL" id="SVB47279.1"/>
    </source>
</evidence>
<evidence type="ECO:0000259" key="2">
    <source>
        <dbReference type="Pfam" id="PF00005"/>
    </source>
</evidence>
<dbReference type="SUPFAM" id="SSF52540">
    <property type="entry name" value="P-loop containing nucleoside triphosphate hydrolases"/>
    <property type="match status" value="1"/>
</dbReference>
<dbReference type="InterPro" id="IPR050093">
    <property type="entry name" value="ABC_SmlMolc_Importer"/>
</dbReference>
<dbReference type="GO" id="GO:0005524">
    <property type="term" value="F:ATP binding"/>
    <property type="evidence" value="ECO:0007669"/>
    <property type="project" value="InterPro"/>
</dbReference>
<dbReference type="InterPro" id="IPR027417">
    <property type="entry name" value="P-loop_NTPase"/>
</dbReference>
<dbReference type="PANTHER" id="PTHR42781">
    <property type="entry name" value="SPERMIDINE/PUTRESCINE IMPORT ATP-BINDING PROTEIN POTA"/>
    <property type="match status" value="1"/>
</dbReference>
<feature type="domain" description="ABC transporter" evidence="2">
    <location>
        <begin position="15"/>
        <end position="88"/>
    </location>
</feature>
<dbReference type="AlphaFoldDB" id="A0A382EA46"/>
<dbReference type="Pfam" id="PF00005">
    <property type="entry name" value="ABC_tran"/>
    <property type="match status" value="1"/>
</dbReference>
<dbReference type="PANTHER" id="PTHR42781:SF4">
    <property type="entry name" value="SPERMIDINE_PUTRESCINE IMPORT ATP-BINDING PROTEIN POTA"/>
    <property type="match status" value="1"/>
</dbReference>
<dbReference type="Gene3D" id="3.40.50.300">
    <property type="entry name" value="P-loop containing nucleotide triphosphate hydrolases"/>
    <property type="match status" value="1"/>
</dbReference>
<dbReference type="GO" id="GO:0016887">
    <property type="term" value="F:ATP hydrolysis activity"/>
    <property type="evidence" value="ECO:0007669"/>
    <property type="project" value="InterPro"/>
</dbReference>
<reference evidence="3" key="1">
    <citation type="submission" date="2018-05" db="EMBL/GenBank/DDBJ databases">
        <authorList>
            <person name="Lanie J.A."/>
            <person name="Ng W.-L."/>
            <person name="Kazmierczak K.M."/>
            <person name="Andrzejewski T.M."/>
            <person name="Davidsen T.M."/>
            <person name="Wayne K.J."/>
            <person name="Tettelin H."/>
            <person name="Glass J.I."/>
            <person name="Rusch D."/>
            <person name="Podicherti R."/>
            <person name="Tsui H.-C.T."/>
            <person name="Winkler M.E."/>
        </authorList>
    </citation>
    <scope>NUCLEOTIDE SEQUENCE</scope>
</reference>
<sequence length="88" mass="9754">VGGRTIFDSKQGVDIPPEDRHVGYVPQGYGLFPHLSVVENVAFGWISRTPRRTRAERRQAAMELLEQVGCAHLAHRVSTTLSGGEQQK</sequence>
<gene>
    <name evidence="3" type="ORF">METZ01_LOCUS200133</name>
</gene>
<dbReference type="InterPro" id="IPR003439">
    <property type="entry name" value="ABC_transporter-like_ATP-bd"/>
</dbReference>